<proteinExistence type="predicted"/>
<dbReference type="Proteomes" id="UP001499988">
    <property type="component" value="Unassembled WGS sequence"/>
</dbReference>
<dbReference type="PROSITE" id="PS01124">
    <property type="entry name" value="HTH_ARAC_FAMILY_2"/>
    <property type="match status" value="1"/>
</dbReference>
<keyword evidence="8" id="KW-1185">Reference proteome</keyword>
<sequence length="272" mass="30252">MLNSANLVDHRHQPARYGRIAVAALHHSDAQSTPSPRHQHASGQLVVPLHGSMRCYVDDGIWMVPSQSAMWIPPDLPHSNHASPHSHFAFVFIDATALDLPDRPCTLAISPMLREMILHLAQQPQTQAPDQHDAALIQVLLHQLSQQPRTPLNFALPADPALHRVAEALIADPADRRTLSHWAQACAMSERTFTRRLRQHTGLSFARWRGQLHLIHALERLGDGDSVQSISAQLGYDSVSAFITMFKKALGKPPNQYRNSRSLESGSNKPPR</sequence>
<dbReference type="EMBL" id="BAABJZ010000024">
    <property type="protein sequence ID" value="GAA4883487.1"/>
    <property type="molecule type" value="Genomic_DNA"/>
</dbReference>
<dbReference type="RefSeq" id="WP_345334945.1">
    <property type="nucleotide sequence ID" value="NZ_BAABJZ010000024.1"/>
</dbReference>
<evidence type="ECO:0000259" key="6">
    <source>
        <dbReference type="PROSITE" id="PS01124"/>
    </source>
</evidence>
<dbReference type="Pfam" id="PF02311">
    <property type="entry name" value="AraC_binding"/>
    <property type="match status" value="1"/>
</dbReference>
<dbReference type="Gene3D" id="2.60.120.10">
    <property type="entry name" value="Jelly Rolls"/>
    <property type="match status" value="1"/>
</dbReference>
<evidence type="ECO:0000256" key="2">
    <source>
        <dbReference type="ARBA" id="ARBA00023125"/>
    </source>
</evidence>
<dbReference type="PANTHER" id="PTHR11019:SF199">
    <property type="entry name" value="HTH-TYPE TRANSCRIPTIONAL REGULATOR NIMR"/>
    <property type="match status" value="1"/>
</dbReference>
<dbReference type="InterPro" id="IPR020449">
    <property type="entry name" value="Tscrpt_reg_AraC-type_HTH"/>
</dbReference>
<dbReference type="SMART" id="SM00342">
    <property type="entry name" value="HTH_ARAC"/>
    <property type="match status" value="1"/>
</dbReference>
<dbReference type="Pfam" id="PF12833">
    <property type="entry name" value="HTH_18"/>
    <property type="match status" value="1"/>
</dbReference>
<dbReference type="InterPro" id="IPR009057">
    <property type="entry name" value="Homeodomain-like_sf"/>
</dbReference>
<dbReference type="PANTHER" id="PTHR11019">
    <property type="entry name" value="HTH-TYPE TRANSCRIPTIONAL REGULATOR NIMR"/>
    <property type="match status" value="1"/>
</dbReference>
<dbReference type="CDD" id="cd06124">
    <property type="entry name" value="cupin_NimR-like_N"/>
    <property type="match status" value="1"/>
</dbReference>
<dbReference type="SUPFAM" id="SSF51182">
    <property type="entry name" value="RmlC-like cupins"/>
    <property type="match status" value="1"/>
</dbReference>
<dbReference type="InterPro" id="IPR011051">
    <property type="entry name" value="RmlC_Cupin_sf"/>
</dbReference>
<dbReference type="InterPro" id="IPR014710">
    <property type="entry name" value="RmlC-like_jellyroll"/>
</dbReference>
<feature type="compositionally biased region" description="Polar residues" evidence="5">
    <location>
        <begin position="256"/>
        <end position="272"/>
    </location>
</feature>
<evidence type="ECO:0000256" key="4">
    <source>
        <dbReference type="ARBA" id="ARBA00023163"/>
    </source>
</evidence>
<comment type="caution">
    <text evidence="7">The sequence shown here is derived from an EMBL/GenBank/DDBJ whole genome shotgun (WGS) entry which is preliminary data.</text>
</comment>
<protein>
    <submittedName>
        <fullName evidence="7">Helix-turn-helix transcriptional regulator</fullName>
    </submittedName>
</protein>
<dbReference type="InterPro" id="IPR018060">
    <property type="entry name" value="HTH_AraC"/>
</dbReference>
<keyword evidence="4" id="KW-0804">Transcription</keyword>
<evidence type="ECO:0000256" key="3">
    <source>
        <dbReference type="ARBA" id="ARBA00023159"/>
    </source>
</evidence>
<dbReference type="SUPFAM" id="SSF46689">
    <property type="entry name" value="Homeodomain-like"/>
    <property type="match status" value="1"/>
</dbReference>
<dbReference type="InterPro" id="IPR003313">
    <property type="entry name" value="AraC-bd"/>
</dbReference>
<evidence type="ECO:0000313" key="8">
    <source>
        <dbReference type="Proteomes" id="UP001499988"/>
    </source>
</evidence>
<dbReference type="PRINTS" id="PR00032">
    <property type="entry name" value="HTHARAC"/>
</dbReference>
<feature type="region of interest" description="Disordered" evidence="5">
    <location>
        <begin position="253"/>
        <end position="272"/>
    </location>
</feature>
<dbReference type="Gene3D" id="1.10.10.60">
    <property type="entry name" value="Homeodomain-like"/>
    <property type="match status" value="1"/>
</dbReference>
<feature type="domain" description="HTH araC/xylS-type" evidence="6">
    <location>
        <begin position="163"/>
        <end position="260"/>
    </location>
</feature>
<evidence type="ECO:0000256" key="1">
    <source>
        <dbReference type="ARBA" id="ARBA00023015"/>
    </source>
</evidence>
<accession>A0ABP9ER24</accession>
<evidence type="ECO:0000313" key="7">
    <source>
        <dbReference type="EMBL" id="GAA4883487.1"/>
    </source>
</evidence>
<name>A0ABP9ER24_9GAMM</name>
<organism evidence="7 8">
    <name type="scientific">Ferrimonas pelagia</name>
    <dbReference type="NCBI Taxonomy" id="1177826"/>
    <lineage>
        <taxon>Bacteria</taxon>
        <taxon>Pseudomonadati</taxon>
        <taxon>Pseudomonadota</taxon>
        <taxon>Gammaproteobacteria</taxon>
        <taxon>Alteromonadales</taxon>
        <taxon>Ferrimonadaceae</taxon>
        <taxon>Ferrimonas</taxon>
    </lineage>
</organism>
<keyword evidence="3" id="KW-0010">Activator</keyword>
<keyword evidence="1" id="KW-0805">Transcription regulation</keyword>
<gene>
    <name evidence="7" type="ORF">GCM10023333_17160</name>
</gene>
<reference evidence="8" key="1">
    <citation type="journal article" date="2019" name="Int. J. Syst. Evol. Microbiol.">
        <title>The Global Catalogue of Microorganisms (GCM) 10K type strain sequencing project: providing services to taxonomists for standard genome sequencing and annotation.</title>
        <authorList>
            <consortium name="The Broad Institute Genomics Platform"/>
            <consortium name="The Broad Institute Genome Sequencing Center for Infectious Disease"/>
            <person name="Wu L."/>
            <person name="Ma J."/>
        </authorList>
    </citation>
    <scope>NUCLEOTIDE SEQUENCE [LARGE SCALE GENOMIC DNA]</scope>
    <source>
        <strain evidence="8">JCM 18401</strain>
    </source>
</reference>
<evidence type="ECO:0000256" key="5">
    <source>
        <dbReference type="SAM" id="MobiDB-lite"/>
    </source>
</evidence>
<keyword evidence="2" id="KW-0238">DNA-binding</keyword>